<gene>
    <name evidence="2" type="ORF">GCM10010832_12280</name>
</gene>
<evidence type="ECO:0000313" key="3">
    <source>
        <dbReference type="Proteomes" id="UP000599179"/>
    </source>
</evidence>
<keyword evidence="1" id="KW-0812">Transmembrane</keyword>
<accession>A0ABQ1SH16</accession>
<comment type="caution">
    <text evidence="2">The sequence shown here is derived from an EMBL/GenBank/DDBJ whole genome shotgun (WGS) entry which is preliminary data.</text>
</comment>
<sequence>MKKKLHYVLFLVGLFYYGFAYSLQSPGSATPSSPPGDGGDGALVKDVPEMPLENWFLLMLLAMAIAFCYFKPILFLTSCKTVRKPNNLKQ</sequence>
<proteinExistence type="predicted"/>
<dbReference type="RefSeq" id="WP_188458230.1">
    <property type="nucleotide sequence ID" value="NZ_BMGM01000005.1"/>
</dbReference>
<evidence type="ECO:0000256" key="1">
    <source>
        <dbReference type="SAM" id="Phobius"/>
    </source>
</evidence>
<dbReference type="Proteomes" id="UP000599179">
    <property type="component" value="Unassembled WGS sequence"/>
</dbReference>
<evidence type="ECO:0000313" key="2">
    <source>
        <dbReference type="EMBL" id="GGE33647.1"/>
    </source>
</evidence>
<keyword evidence="1" id="KW-1133">Transmembrane helix</keyword>
<protein>
    <submittedName>
        <fullName evidence="2">Uncharacterized protein</fullName>
    </submittedName>
</protein>
<reference evidence="3" key="1">
    <citation type="journal article" date="2019" name="Int. J. Syst. Evol. Microbiol.">
        <title>The Global Catalogue of Microorganisms (GCM) 10K type strain sequencing project: providing services to taxonomists for standard genome sequencing and annotation.</title>
        <authorList>
            <consortium name="The Broad Institute Genomics Platform"/>
            <consortium name="The Broad Institute Genome Sequencing Center for Infectious Disease"/>
            <person name="Wu L."/>
            <person name="Ma J."/>
        </authorList>
    </citation>
    <scope>NUCLEOTIDE SEQUENCE [LARGE SCALE GENOMIC DNA]</scope>
    <source>
        <strain evidence="3">CGMCC 1.12931</strain>
    </source>
</reference>
<keyword evidence="1" id="KW-0472">Membrane</keyword>
<dbReference type="EMBL" id="BMGM01000005">
    <property type="protein sequence ID" value="GGE33647.1"/>
    <property type="molecule type" value="Genomic_DNA"/>
</dbReference>
<name>A0ABQ1SH16_9FLAO</name>
<organism evidence="2 3">
    <name type="scientific">Psychroflexus planctonicus</name>
    <dbReference type="NCBI Taxonomy" id="1526575"/>
    <lineage>
        <taxon>Bacteria</taxon>
        <taxon>Pseudomonadati</taxon>
        <taxon>Bacteroidota</taxon>
        <taxon>Flavobacteriia</taxon>
        <taxon>Flavobacteriales</taxon>
        <taxon>Flavobacteriaceae</taxon>
        <taxon>Psychroflexus</taxon>
    </lineage>
</organism>
<keyword evidence="3" id="KW-1185">Reference proteome</keyword>
<feature type="transmembrane region" description="Helical" evidence="1">
    <location>
        <begin position="55"/>
        <end position="76"/>
    </location>
</feature>